<sequence length="76" mass="8869">MTTFKVPKATAWFGQKLFSIANCCGLILENTQVELMVRHAELVFYWNRTSNLTAINSWEDMLNFHYLDSLVPSLWL</sequence>
<proteinExistence type="predicted"/>
<dbReference type="InterPro" id="IPR029063">
    <property type="entry name" value="SAM-dependent_MTases_sf"/>
</dbReference>
<evidence type="ECO:0000313" key="1">
    <source>
        <dbReference type="EMBL" id="HDL89527.1"/>
    </source>
</evidence>
<accession>A0A7C1AL41</accession>
<dbReference type="Proteomes" id="UP000886355">
    <property type="component" value="Unassembled WGS sequence"/>
</dbReference>
<dbReference type="AlphaFoldDB" id="A0A7C1AL41"/>
<name>A0A7C1AL41_9BACT</name>
<gene>
    <name evidence="1" type="ORF">ENG14_01320</name>
</gene>
<comment type="caution">
    <text evidence="1">The sequence shown here is derived from an EMBL/GenBank/DDBJ whole genome shotgun (WGS) entry which is preliminary data.</text>
</comment>
<reference evidence="1" key="1">
    <citation type="journal article" date="2020" name="mSystems">
        <title>Genome- and Community-Level Interaction Insights into Carbon Utilization and Element Cycling Functions of Hydrothermarchaeota in Hydrothermal Sediment.</title>
        <authorList>
            <person name="Zhou Z."/>
            <person name="Liu Y."/>
            <person name="Xu W."/>
            <person name="Pan J."/>
            <person name="Luo Z.H."/>
            <person name="Li M."/>
        </authorList>
    </citation>
    <scope>NUCLEOTIDE SEQUENCE [LARGE SCALE GENOMIC DNA]</scope>
    <source>
        <strain evidence="1">HyVt-19</strain>
    </source>
</reference>
<dbReference type="Gene3D" id="3.40.50.150">
    <property type="entry name" value="Vaccinia Virus protein VP39"/>
    <property type="match status" value="1"/>
</dbReference>
<protein>
    <submittedName>
        <fullName evidence="1">Uncharacterized protein</fullName>
    </submittedName>
</protein>
<dbReference type="EMBL" id="DQZW01000064">
    <property type="protein sequence ID" value="HDL89527.1"/>
    <property type="molecule type" value="Genomic_DNA"/>
</dbReference>
<feature type="non-terminal residue" evidence="1">
    <location>
        <position position="76"/>
    </location>
</feature>
<organism evidence="1">
    <name type="scientific">Thermodesulforhabdus norvegica</name>
    <dbReference type="NCBI Taxonomy" id="39841"/>
    <lineage>
        <taxon>Bacteria</taxon>
        <taxon>Pseudomonadati</taxon>
        <taxon>Thermodesulfobacteriota</taxon>
        <taxon>Syntrophobacteria</taxon>
        <taxon>Syntrophobacterales</taxon>
        <taxon>Thermodesulforhabdaceae</taxon>
        <taxon>Thermodesulforhabdus</taxon>
    </lineage>
</organism>